<dbReference type="Gene3D" id="1.25.40.10">
    <property type="entry name" value="Tetratricopeptide repeat domain"/>
    <property type="match status" value="1"/>
</dbReference>
<dbReference type="GO" id="GO:0003677">
    <property type="term" value="F:DNA binding"/>
    <property type="evidence" value="ECO:0007669"/>
    <property type="project" value="InterPro"/>
</dbReference>
<dbReference type="InterPro" id="IPR051677">
    <property type="entry name" value="AfsR-DnrI-RedD_regulator"/>
</dbReference>
<proteinExistence type="predicted"/>
<keyword evidence="3" id="KW-1185">Reference proteome</keyword>
<name>A0A940Y5T9_9BURK</name>
<dbReference type="Gene3D" id="1.10.10.10">
    <property type="entry name" value="Winged helix-like DNA-binding domain superfamily/Winged helix DNA-binding domain"/>
    <property type="match status" value="1"/>
</dbReference>
<dbReference type="InterPro" id="IPR005158">
    <property type="entry name" value="BTAD"/>
</dbReference>
<accession>A0A940Y5T9</accession>
<dbReference type="GO" id="GO:0006355">
    <property type="term" value="P:regulation of DNA-templated transcription"/>
    <property type="evidence" value="ECO:0007669"/>
    <property type="project" value="InterPro"/>
</dbReference>
<dbReference type="AlphaFoldDB" id="A0A940Y5T9"/>
<dbReference type="InterPro" id="IPR016032">
    <property type="entry name" value="Sig_transdc_resp-reg_C-effctor"/>
</dbReference>
<dbReference type="EMBL" id="JAGQDD010000005">
    <property type="protein sequence ID" value="MBQ0930729.1"/>
    <property type="molecule type" value="Genomic_DNA"/>
</dbReference>
<organism evidence="2 3">
    <name type="scientific">Ideonella alba</name>
    <dbReference type="NCBI Taxonomy" id="2824118"/>
    <lineage>
        <taxon>Bacteria</taxon>
        <taxon>Pseudomonadati</taxon>
        <taxon>Pseudomonadota</taxon>
        <taxon>Betaproteobacteria</taxon>
        <taxon>Burkholderiales</taxon>
        <taxon>Sphaerotilaceae</taxon>
        <taxon>Ideonella</taxon>
    </lineage>
</organism>
<dbReference type="Proteomes" id="UP000676246">
    <property type="component" value="Unassembled WGS sequence"/>
</dbReference>
<gene>
    <name evidence="2" type="ORF">KAK03_09525</name>
</gene>
<dbReference type="SMART" id="SM01043">
    <property type="entry name" value="BTAD"/>
    <property type="match status" value="1"/>
</dbReference>
<dbReference type="Pfam" id="PF03704">
    <property type="entry name" value="BTAD"/>
    <property type="match status" value="1"/>
</dbReference>
<evidence type="ECO:0000313" key="3">
    <source>
        <dbReference type="Proteomes" id="UP000676246"/>
    </source>
</evidence>
<dbReference type="SUPFAM" id="SSF46894">
    <property type="entry name" value="C-terminal effector domain of the bipartite response regulators"/>
    <property type="match status" value="1"/>
</dbReference>
<dbReference type="InterPro" id="IPR036388">
    <property type="entry name" value="WH-like_DNA-bd_sf"/>
</dbReference>
<dbReference type="PANTHER" id="PTHR35807">
    <property type="entry name" value="TRANSCRIPTIONAL REGULATOR REDD-RELATED"/>
    <property type="match status" value="1"/>
</dbReference>
<feature type="domain" description="Bacterial transcriptional activator" evidence="1">
    <location>
        <begin position="519"/>
        <end position="666"/>
    </location>
</feature>
<dbReference type="InterPro" id="IPR011990">
    <property type="entry name" value="TPR-like_helical_dom_sf"/>
</dbReference>
<reference evidence="2 3" key="1">
    <citation type="submission" date="2021-04" db="EMBL/GenBank/DDBJ databases">
        <title>The genome sequence of Ideonella sp. 3Y2.</title>
        <authorList>
            <person name="Liu Y."/>
        </authorList>
    </citation>
    <scope>NUCLEOTIDE SEQUENCE [LARGE SCALE GENOMIC DNA]</scope>
    <source>
        <strain evidence="2 3">3Y2</strain>
    </source>
</reference>
<dbReference type="RefSeq" id="WP_210853733.1">
    <property type="nucleotide sequence ID" value="NZ_JAGQDD010000005.1"/>
</dbReference>
<evidence type="ECO:0000259" key="1">
    <source>
        <dbReference type="SMART" id="SM01043"/>
    </source>
</evidence>
<evidence type="ECO:0000313" key="2">
    <source>
        <dbReference type="EMBL" id="MBQ0930729.1"/>
    </source>
</evidence>
<protein>
    <submittedName>
        <fullName evidence="2">Bacterial transcriptional activator domain-containing protein</fullName>
    </submittedName>
</protein>
<sequence length="672" mass="72834">MNLTAALALLVDDELRARAALEALFAQATLQRDDALADEAAVGILLGIGLNYVDFRGRQRWCGYLHERLDTSEASALLTHAAAGDPAAMRRCGAALVLPYIADDPSLLPPPWLNQVAQALLRGLHHSERLPPSQRLVLAKVLFDHFSMQLDTTAVSRVQAVQQERLLLDPLSPAEQAQWWLLVLGHAEYFGEMEAARQARQRLEALVERHGLKAYRTAELCGEMQLALRERQLDRAARIDRELEGLMPELRAGFLVQCLRAQASYRAFRGDNAMALALTDRLLALCGDLEVPERDQGAYHGLRANILAATGRFDDALRVLQGLRASQTGSQAEILEAMMAFVEVAARLDTQPDVALDRLGSALADAARLGYTRFLMTAPALSARLCQLALDAGIEPEFVHSVIRDRHLSAPDPTRADWPRPVAVQVLGPMGLSRQGTPIASAGKAQRKPLELLALLAAHGGGPLGSDQVIDALWPSLEADAPKASLEMAVSRLRKLLACPEAVLVSQGTVALDPDLVWCDAVAFEQLSARLRERLAAGHAPLDALAHDARRLFGLYRGRLLGTDTLTGPMRLARERLSLTYLQSIEAWGQALEARGDWPGALALYRQAVGVDPLAEPLHRALMRALLVHGERAEALRAYRRCCDALGSALGVGPGAETQALGRAAGAPELPA</sequence>
<comment type="caution">
    <text evidence="2">The sequence shown here is derived from an EMBL/GenBank/DDBJ whole genome shotgun (WGS) entry which is preliminary data.</text>
</comment>
<dbReference type="SUPFAM" id="SSF48452">
    <property type="entry name" value="TPR-like"/>
    <property type="match status" value="1"/>
</dbReference>